<feature type="signal peptide" evidence="2">
    <location>
        <begin position="1"/>
        <end position="22"/>
    </location>
</feature>
<protein>
    <submittedName>
        <fullName evidence="4">Uncharacterized protein</fullName>
    </submittedName>
</protein>
<proteinExistence type="predicted"/>
<feature type="chain" id="PRO_5036743742" evidence="2">
    <location>
        <begin position="23"/>
        <end position="233"/>
    </location>
</feature>
<keyword evidence="2" id="KW-0732">Signal</keyword>
<dbReference type="WBParaSite" id="PSAMB.scaffold11865size3087.g34460.t1">
    <property type="protein sequence ID" value="PSAMB.scaffold11865size3087.g34460.t1"/>
    <property type="gene ID" value="PSAMB.scaffold11865size3087.g34460"/>
</dbReference>
<evidence type="ECO:0000256" key="1">
    <source>
        <dbReference type="SAM" id="MobiDB-lite"/>
    </source>
</evidence>
<evidence type="ECO:0000256" key="2">
    <source>
        <dbReference type="SAM" id="SignalP"/>
    </source>
</evidence>
<name>A0A914URS1_9BILA</name>
<dbReference type="Proteomes" id="UP000887566">
    <property type="component" value="Unplaced"/>
</dbReference>
<reference evidence="4" key="1">
    <citation type="submission" date="2022-11" db="UniProtKB">
        <authorList>
            <consortium name="WormBaseParasite"/>
        </authorList>
    </citation>
    <scope>IDENTIFICATION</scope>
</reference>
<evidence type="ECO:0000313" key="4">
    <source>
        <dbReference type="WBParaSite" id="PSAMB.scaffold11865size3087.g34460.t1"/>
    </source>
</evidence>
<evidence type="ECO:0000313" key="3">
    <source>
        <dbReference type="Proteomes" id="UP000887566"/>
    </source>
</evidence>
<accession>A0A914URS1</accession>
<feature type="region of interest" description="Disordered" evidence="1">
    <location>
        <begin position="192"/>
        <end position="219"/>
    </location>
</feature>
<sequence length="233" mass="25317">MNNVGVATVALMMMALINLASAADPCAVQGCRIKFVVYSETPRRFFVQFFSAAWTSSSPLFILNKENAGHYLANAGCHGEWKAHMMNELGEKESEFFFRVEGNAKVNITIKETQPTGKLGAGEIKIEYCGQEEQVVSPVTPKTVNLESGDAKQEVGKMTPADSERFLPNKLSPSAGFLKQGEQEDLPLAADEAPAAATDSRSTNMAVGQSEADQTRQQHEAISNMCNYVCAKL</sequence>
<organism evidence="3 4">
    <name type="scientific">Plectus sambesii</name>
    <dbReference type="NCBI Taxonomy" id="2011161"/>
    <lineage>
        <taxon>Eukaryota</taxon>
        <taxon>Metazoa</taxon>
        <taxon>Ecdysozoa</taxon>
        <taxon>Nematoda</taxon>
        <taxon>Chromadorea</taxon>
        <taxon>Plectida</taxon>
        <taxon>Plectina</taxon>
        <taxon>Plectoidea</taxon>
        <taxon>Plectidae</taxon>
        <taxon>Plectus</taxon>
    </lineage>
</organism>
<dbReference type="AlphaFoldDB" id="A0A914URS1"/>
<keyword evidence="3" id="KW-1185">Reference proteome</keyword>
<feature type="region of interest" description="Disordered" evidence="1">
    <location>
        <begin position="147"/>
        <end position="176"/>
    </location>
</feature>